<accession>A0A061G2U5</accession>
<dbReference type="EMBL" id="CM001881">
    <property type="protein sequence ID" value="EOY21359.1"/>
    <property type="molecule type" value="Genomic_DNA"/>
</dbReference>
<keyword evidence="2" id="KW-1185">Reference proteome</keyword>
<dbReference type="Gramene" id="EOY21359">
    <property type="protein sequence ID" value="EOY21359"/>
    <property type="gene ID" value="TCM_012888"/>
</dbReference>
<dbReference type="HOGENOM" id="CLU_1589362_0_0_1"/>
<organism evidence="1 2">
    <name type="scientific">Theobroma cacao</name>
    <name type="common">Cacao</name>
    <name type="synonym">Cocoa</name>
    <dbReference type="NCBI Taxonomy" id="3641"/>
    <lineage>
        <taxon>Eukaryota</taxon>
        <taxon>Viridiplantae</taxon>
        <taxon>Streptophyta</taxon>
        <taxon>Embryophyta</taxon>
        <taxon>Tracheophyta</taxon>
        <taxon>Spermatophyta</taxon>
        <taxon>Magnoliopsida</taxon>
        <taxon>eudicotyledons</taxon>
        <taxon>Gunneridae</taxon>
        <taxon>Pentapetalae</taxon>
        <taxon>rosids</taxon>
        <taxon>malvids</taxon>
        <taxon>Malvales</taxon>
        <taxon>Malvaceae</taxon>
        <taxon>Byttnerioideae</taxon>
        <taxon>Theobroma</taxon>
    </lineage>
</organism>
<reference evidence="1 2" key="1">
    <citation type="journal article" date="2013" name="Genome Biol.">
        <title>The genome sequence of the most widely cultivated cacao type and its use to identify candidate genes regulating pod color.</title>
        <authorList>
            <person name="Motamayor J.C."/>
            <person name="Mockaitis K."/>
            <person name="Schmutz J."/>
            <person name="Haiminen N."/>
            <person name="Iii D.L."/>
            <person name="Cornejo O."/>
            <person name="Findley S.D."/>
            <person name="Zheng P."/>
            <person name="Utro F."/>
            <person name="Royaert S."/>
            <person name="Saski C."/>
            <person name="Jenkins J."/>
            <person name="Podicheti R."/>
            <person name="Zhao M."/>
            <person name="Scheffler B.E."/>
            <person name="Stack J.C."/>
            <person name="Feltus F.A."/>
            <person name="Mustiga G.M."/>
            <person name="Amores F."/>
            <person name="Phillips W."/>
            <person name="Marelli J.P."/>
            <person name="May G.D."/>
            <person name="Shapiro H."/>
            <person name="Ma J."/>
            <person name="Bustamante C.D."/>
            <person name="Schnell R.J."/>
            <person name="Main D."/>
            <person name="Gilbert D."/>
            <person name="Parida L."/>
            <person name="Kuhn D.N."/>
        </authorList>
    </citation>
    <scope>NUCLEOTIDE SEQUENCE [LARGE SCALE GENOMIC DNA]</scope>
    <source>
        <strain evidence="2">cv. Matina 1-6</strain>
    </source>
</reference>
<gene>
    <name evidence="1" type="ORF">TCM_012888</name>
</gene>
<dbReference type="InterPro" id="IPR012340">
    <property type="entry name" value="NA-bd_OB-fold"/>
</dbReference>
<proteinExistence type="predicted"/>
<dbReference type="InParanoid" id="A0A061G2U5"/>
<dbReference type="AlphaFoldDB" id="A0A061G2U5"/>
<dbReference type="Gene3D" id="2.40.50.140">
    <property type="entry name" value="Nucleic acid-binding proteins"/>
    <property type="match status" value="1"/>
</dbReference>
<evidence type="ECO:0000313" key="1">
    <source>
        <dbReference type="EMBL" id="EOY21359.1"/>
    </source>
</evidence>
<protein>
    <submittedName>
        <fullName evidence="1">Uncharacterized protein</fullName>
    </submittedName>
</protein>
<sequence length="168" mass="19425">MMFENLTDFIGALKSMTNIAKTPFTLHSVRPPRYILIQIYLKLQYLNRGNINIITINGNSNIKYQLTNLLTHRYQEKPFNVPIINMKMDSHPQIGNNNNFEESTIAAINAVGLTKTQNIKYKIRAIITDIDCSNGWFYNSCNKYGLALRFCAEKYWCTQHDEKTPLPT</sequence>
<dbReference type="Proteomes" id="UP000026915">
    <property type="component" value="Chromosome 3"/>
</dbReference>
<evidence type="ECO:0000313" key="2">
    <source>
        <dbReference type="Proteomes" id="UP000026915"/>
    </source>
</evidence>
<name>A0A061G2U5_THECC</name>